<dbReference type="PANTHER" id="PTHR31902:SF7">
    <property type="entry name" value="ALTERED INHERITANCE OF MITOCHONDRIA PROTEIN 32"/>
    <property type="match status" value="1"/>
</dbReference>
<organism evidence="3 4">
    <name type="scientific">Aulographum hederae CBS 113979</name>
    <dbReference type="NCBI Taxonomy" id="1176131"/>
    <lineage>
        <taxon>Eukaryota</taxon>
        <taxon>Fungi</taxon>
        <taxon>Dikarya</taxon>
        <taxon>Ascomycota</taxon>
        <taxon>Pezizomycotina</taxon>
        <taxon>Dothideomycetes</taxon>
        <taxon>Pleosporomycetidae</taxon>
        <taxon>Aulographales</taxon>
        <taxon>Aulographaceae</taxon>
    </lineage>
</organism>
<name>A0A6G1HAW8_9PEZI</name>
<dbReference type="CDD" id="cd03062">
    <property type="entry name" value="TRX_Fd_Sucrase"/>
    <property type="match status" value="1"/>
</dbReference>
<evidence type="ECO:0000256" key="1">
    <source>
        <dbReference type="ARBA" id="ARBA00038208"/>
    </source>
</evidence>
<reference evidence="3" key="1">
    <citation type="journal article" date="2020" name="Stud. Mycol.">
        <title>101 Dothideomycetes genomes: a test case for predicting lifestyles and emergence of pathogens.</title>
        <authorList>
            <person name="Haridas S."/>
            <person name="Albert R."/>
            <person name="Binder M."/>
            <person name="Bloem J."/>
            <person name="Labutti K."/>
            <person name="Salamov A."/>
            <person name="Andreopoulos B."/>
            <person name="Baker S."/>
            <person name="Barry K."/>
            <person name="Bills G."/>
            <person name="Bluhm B."/>
            <person name="Cannon C."/>
            <person name="Castanera R."/>
            <person name="Culley D."/>
            <person name="Daum C."/>
            <person name="Ezra D."/>
            <person name="Gonzalez J."/>
            <person name="Henrissat B."/>
            <person name="Kuo A."/>
            <person name="Liang C."/>
            <person name="Lipzen A."/>
            <person name="Lutzoni F."/>
            <person name="Magnuson J."/>
            <person name="Mondo S."/>
            <person name="Nolan M."/>
            <person name="Ohm R."/>
            <person name="Pangilinan J."/>
            <person name="Park H.-J."/>
            <person name="Ramirez L."/>
            <person name="Alfaro M."/>
            <person name="Sun H."/>
            <person name="Tritt A."/>
            <person name="Yoshinaga Y."/>
            <person name="Zwiers L.-H."/>
            <person name="Turgeon B."/>
            <person name="Goodwin S."/>
            <person name="Spatafora J."/>
            <person name="Crous P."/>
            <person name="Grigoriev I."/>
        </authorList>
    </citation>
    <scope>NUCLEOTIDE SEQUENCE</scope>
    <source>
        <strain evidence="3">CBS 113979</strain>
    </source>
</reference>
<dbReference type="InterPro" id="IPR036249">
    <property type="entry name" value="Thioredoxin-like_sf"/>
</dbReference>
<evidence type="ECO:0000256" key="2">
    <source>
        <dbReference type="ARBA" id="ARBA00040895"/>
    </source>
</evidence>
<gene>
    <name evidence="3" type="ORF">K402DRAFT_460883</name>
</gene>
<dbReference type="AlphaFoldDB" id="A0A6G1HAW8"/>
<dbReference type="Gene3D" id="3.40.30.10">
    <property type="entry name" value="Glutaredoxin"/>
    <property type="match status" value="1"/>
</dbReference>
<dbReference type="SUPFAM" id="SSF52833">
    <property type="entry name" value="Thioredoxin-like"/>
    <property type="match status" value="1"/>
</dbReference>
<comment type="similarity">
    <text evidence="1">Belongs to the AIM32 family.</text>
</comment>
<dbReference type="PANTHER" id="PTHR31902">
    <property type="entry name" value="ACTIN PATCHES DISTAL PROTEIN 1"/>
    <property type="match status" value="1"/>
</dbReference>
<sequence>MSLPWLRLPRASLRPSSYAFQTRHASRLRVPIPPPFPIVESCPPATCSCRPMPSGLDIDRERPLNGTMAAYAEQVLLCTGKDDWSSKIEEDEDAVFARELKGLLGRDGKLSNPYHNVLVTNCSFPSLGQDIRTEITALVLPSFRSVSFIPSSKDGAEVFLKAFILPTKLHDAHNVLSEEQRQKLLRVPELQSEFATSTEIKDVVVLICGHGGRDDRCGIMGPLLRNEFEEKLEAVGFESGAESARSTGTRSARVGLISHIGGHKYAGNVIIYIPASMKGHPLAGKGVWYGRVGPEHVEGLVKETIMEGKVVKDMFRGGISQGGDLMRL</sequence>
<keyword evidence="4" id="KW-1185">Reference proteome</keyword>
<dbReference type="Pfam" id="PF06999">
    <property type="entry name" value="Suc_Fer-like"/>
    <property type="match status" value="1"/>
</dbReference>
<accession>A0A6G1HAW8</accession>
<dbReference type="EMBL" id="ML977143">
    <property type="protein sequence ID" value="KAF1990192.1"/>
    <property type="molecule type" value="Genomic_DNA"/>
</dbReference>
<dbReference type="Proteomes" id="UP000800041">
    <property type="component" value="Unassembled WGS sequence"/>
</dbReference>
<evidence type="ECO:0000313" key="4">
    <source>
        <dbReference type="Proteomes" id="UP000800041"/>
    </source>
</evidence>
<evidence type="ECO:0000313" key="3">
    <source>
        <dbReference type="EMBL" id="KAF1990192.1"/>
    </source>
</evidence>
<dbReference type="OrthoDB" id="10253744at2759"/>
<protein>
    <recommendedName>
        <fullName evidence="2">Altered inheritance of mitochondria protein 32</fullName>
    </recommendedName>
</protein>
<proteinExistence type="inferred from homology"/>
<dbReference type="InterPro" id="IPR009737">
    <property type="entry name" value="Aim32/Apd1-like"/>
</dbReference>